<dbReference type="AlphaFoldDB" id="A0A7H9CKD8"/>
<dbReference type="EMBL" id="CP049075">
    <property type="protein sequence ID" value="QLI05755.1"/>
    <property type="molecule type" value="Genomic_DNA"/>
</dbReference>
<gene>
    <name evidence="1" type="ORF">CINF_1269</name>
</gene>
<proteinExistence type="predicted"/>
<dbReference type="Proteomes" id="UP000509414">
    <property type="component" value="Chromosome"/>
</dbReference>
<dbReference type="KEGG" id="cinf:CINF_1269"/>
<reference evidence="1 2" key="1">
    <citation type="submission" date="2020-02" db="EMBL/GenBank/DDBJ databases">
        <title>Complete genome sequence of the novel Campylobacter species Candidatus Campylobacter infans.</title>
        <authorList>
            <person name="Duim B."/>
            <person name="Zomer A."/>
            <person name="van der Graaf L."/>
            <person name="Wagenaar J."/>
        </authorList>
    </citation>
    <scope>NUCLEOTIDE SEQUENCE [LARGE SCALE GENOMIC DNA]</scope>
    <source>
        <strain evidence="1 2">19S00001</strain>
    </source>
</reference>
<protein>
    <submittedName>
        <fullName evidence="1">Uncharacterized protein</fullName>
    </submittedName>
</protein>
<organism evidence="1 2">
    <name type="scientific">Candidatus Campylobacter infans</name>
    <dbReference type="NCBI Taxonomy" id="2561898"/>
    <lineage>
        <taxon>Bacteria</taxon>
        <taxon>Pseudomonadati</taxon>
        <taxon>Campylobacterota</taxon>
        <taxon>Epsilonproteobacteria</taxon>
        <taxon>Campylobacterales</taxon>
        <taxon>Campylobacteraceae</taxon>
        <taxon>Campylobacter</taxon>
    </lineage>
</organism>
<evidence type="ECO:0000313" key="1">
    <source>
        <dbReference type="EMBL" id="QLI05755.1"/>
    </source>
</evidence>
<sequence length="151" mass="17244">MSLASEIKNSKRYFKHLRALPAQISKKGQEMNIEKTLNALNDVSTNVIDLKNELNAKLNDELLHKLVRIEGSYADYSLSIDVNYDVCEDGNYKLSIVVNYIERASTRNPIDFEIYCDRIRLIINTTTRDAQKIASLAQFCERNILGGLNDE</sequence>
<accession>A0A7H9CKD8</accession>
<keyword evidence="2" id="KW-1185">Reference proteome</keyword>
<name>A0A7H9CKD8_9BACT</name>
<dbReference type="RefSeq" id="WP_179974932.1">
    <property type="nucleotide sequence ID" value="NZ_CP049075.1"/>
</dbReference>
<evidence type="ECO:0000313" key="2">
    <source>
        <dbReference type="Proteomes" id="UP000509414"/>
    </source>
</evidence>